<accession>X0TC17</accession>
<comment type="caution">
    <text evidence="1">The sequence shown here is derived from an EMBL/GenBank/DDBJ whole genome shotgun (WGS) entry which is preliminary data.</text>
</comment>
<gene>
    <name evidence="1" type="ORF">S01H1_29545</name>
</gene>
<reference evidence="1" key="1">
    <citation type="journal article" date="2014" name="Front. Microbiol.">
        <title>High frequency of phylogenetically diverse reductive dehalogenase-homologous genes in deep subseafloor sedimentary metagenomes.</title>
        <authorList>
            <person name="Kawai M."/>
            <person name="Futagami T."/>
            <person name="Toyoda A."/>
            <person name="Takaki Y."/>
            <person name="Nishi S."/>
            <person name="Hori S."/>
            <person name="Arai W."/>
            <person name="Tsubouchi T."/>
            <person name="Morono Y."/>
            <person name="Uchiyama I."/>
            <person name="Ito T."/>
            <person name="Fujiyama A."/>
            <person name="Inagaki F."/>
            <person name="Takami H."/>
        </authorList>
    </citation>
    <scope>NUCLEOTIDE SEQUENCE</scope>
    <source>
        <strain evidence="1">Expedition CK06-06</strain>
    </source>
</reference>
<organism evidence="1">
    <name type="scientific">marine sediment metagenome</name>
    <dbReference type="NCBI Taxonomy" id="412755"/>
    <lineage>
        <taxon>unclassified sequences</taxon>
        <taxon>metagenomes</taxon>
        <taxon>ecological metagenomes</taxon>
    </lineage>
</organism>
<sequence>MISVGSRDPQTNILGSDSLPGAGVVSIYYPTRGFNPWDLDHDYLPHQGPFHYILDDWLISPGYSVDDDCSPSPCEHWISLSLPIPSRTARFYG</sequence>
<feature type="non-terminal residue" evidence="1">
    <location>
        <position position="93"/>
    </location>
</feature>
<evidence type="ECO:0000313" key="1">
    <source>
        <dbReference type="EMBL" id="GAF91033.1"/>
    </source>
</evidence>
<proteinExistence type="predicted"/>
<name>X0TC17_9ZZZZ</name>
<protein>
    <submittedName>
        <fullName evidence="1">Uncharacterized protein</fullName>
    </submittedName>
</protein>
<dbReference type="EMBL" id="BARS01018129">
    <property type="protein sequence ID" value="GAF91033.1"/>
    <property type="molecule type" value="Genomic_DNA"/>
</dbReference>
<dbReference type="AlphaFoldDB" id="X0TC17"/>